<keyword evidence="2" id="KW-1185">Reference proteome</keyword>
<reference evidence="1 2" key="1">
    <citation type="journal article" date="2019" name="Nat. Ecol. Evol.">
        <title>Megaphylogeny resolves global patterns of mushroom evolution.</title>
        <authorList>
            <person name="Varga T."/>
            <person name="Krizsan K."/>
            <person name="Foldi C."/>
            <person name="Dima B."/>
            <person name="Sanchez-Garcia M."/>
            <person name="Sanchez-Ramirez S."/>
            <person name="Szollosi G.J."/>
            <person name="Szarkandi J.G."/>
            <person name="Papp V."/>
            <person name="Albert L."/>
            <person name="Andreopoulos W."/>
            <person name="Angelini C."/>
            <person name="Antonin V."/>
            <person name="Barry K.W."/>
            <person name="Bougher N.L."/>
            <person name="Buchanan P."/>
            <person name="Buyck B."/>
            <person name="Bense V."/>
            <person name="Catcheside P."/>
            <person name="Chovatia M."/>
            <person name="Cooper J."/>
            <person name="Damon W."/>
            <person name="Desjardin D."/>
            <person name="Finy P."/>
            <person name="Geml J."/>
            <person name="Haridas S."/>
            <person name="Hughes K."/>
            <person name="Justo A."/>
            <person name="Karasinski D."/>
            <person name="Kautmanova I."/>
            <person name="Kiss B."/>
            <person name="Kocsube S."/>
            <person name="Kotiranta H."/>
            <person name="LaButti K.M."/>
            <person name="Lechner B.E."/>
            <person name="Liimatainen K."/>
            <person name="Lipzen A."/>
            <person name="Lukacs Z."/>
            <person name="Mihaltcheva S."/>
            <person name="Morgado L.N."/>
            <person name="Niskanen T."/>
            <person name="Noordeloos M.E."/>
            <person name="Ohm R.A."/>
            <person name="Ortiz-Santana B."/>
            <person name="Ovrebo C."/>
            <person name="Racz N."/>
            <person name="Riley R."/>
            <person name="Savchenko A."/>
            <person name="Shiryaev A."/>
            <person name="Soop K."/>
            <person name="Spirin V."/>
            <person name="Szebenyi C."/>
            <person name="Tomsovsky M."/>
            <person name="Tulloss R.E."/>
            <person name="Uehling J."/>
            <person name="Grigoriev I.V."/>
            <person name="Vagvolgyi C."/>
            <person name="Papp T."/>
            <person name="Martin F.M."/>
            <person name="Miettinen O."/>
            <person name="Hibbett D.S."/>
            <person name="Nagy L.G."/>
        </authorList>
    </citation>
    <scope>NUCLEOTIDE SEQUENCE [LARGE SCALE GENOMIC DNA]</scope>
    <source>
        <strain evidence="1 2">NL-1719</strain>
    </source>
</reference>
<name>A0ACD3A5E4_9AGAR</name>
<organism evidence="1 2">
    <name type="scientific">Pluteus cervinus</name>
    <dbReference type="NCBI Taxonomy" id="181527"/>
    <lineage>
        <taxon>Eukaryota</taxon>
        <taxon>Fungi</taxon>
        <taxon>Dikarya</taxon>
        <taxon>Basidiomycota</taxon>
        <taxon>Agaricomycotina</taxon>
        <taxon>Agaricomycetes</taxon>
        <taxon>Agaricomycetidae</taxon>
        <taxon>Agaricales</taxon>
        <taxon>Pluteineae</taxon>
        <taxon>Pluteaceae</taxon>
        <taxon>Pluteus</taxon>
    </lineage>
</organism>
<evidence type="ECO:0000313" key="1">
    <source>
        <dbReference type="EMBL" id="TFK60822.1"/>
    </source>
</evidence>
<proteinExistence type="predicted"/>
<dbReference type="Proteomes" id="UP000308600">
    <property type="component" value="Unassembled WGS sequence"/>
</dbReference>
<evidence type="ECO:0000313" key="2">
    <source>
        <dbReference type="Proteomes" id="UP000308600"/>
    </source>
</evidence>
<dbReference type="EMBL" id="ML208728">
    <property type="protein sequence ID" value="TFK60822.1"/>
    <property type="molecule type" value="Genomic_DNA"/>
</dbReference>
<sequence length="104" mass="11597">MVVASTCFGMAYPGGDVSRCNYKVLVLGLHVLLLPALSQCIDSRVPVFFLGISFIVFDAEVGSFVFIIALRSLYAPRDQVEIDHRRPFNPPRHVREDLAIFVEG</sequence>
<accession>A0ACD3A5E4</accession>
<gene>
    <name evidence="1" type="ORF">BDN72DRAFT_497781</name>
</gene>
<protein>
    <submittedName>
        <fullName evidence="1">Uncharacterized protein</fullName>
    </submittedName>
</protein>